<dbReference type="InterPro" id="IPR003439">
    <property type="entry name" value="ABC_transporter-like_ATP-bd"/>
</dbReference>
<evidence type="ECO:0000313" key="7">
    <source>
        <dbReference type="EMBL" id="MFD2261995.1"/>
    </source>
</evidence>
<keyword evidence="4" id="KW-0547">Nucleotide-binding</keyword>
<keyword evidence="1" id="KW-0813">Transport</keyword>
<feature type="domain" description="ABC transporter" evidence="6">
    <location>
        <begin position="3"/>
        <end position="243"/>
    </location>
</feature>
<keyword evidence="3" id="KW-0677">Repeat</keyword>
<evidence type="ECO:0000256" key="3">
    <source>
        <dbReference type="ARBA" id="ARBA00022737"/>
    </source>
</evidence>
<dbReference type="InterPro" id="IPR018524">
    <property type="entry name" value="DNA/RNA_endonuclease_AS"/>
</dbReference>
<dbReference type="PROSITE" id="PS00211">
    <property type="entry name" value="ABC_TRANSPORTER_1"/>
    <property type="match status" value="1"/>
</dbReference>
<comment type="caution">
    <text evidence="7">The sequence shown here is derived from an EMBL/GenBank/DDBJ whole genome shotgun (WGS) entry which is preliminary data.</text>
</comment>
<gene>
    <name evidence="7" type="ORF">ACFSM5_03785</name>
</gene>
<evidence type="ECO:0000256" key="1">
    <source>
        <dbReference type="ARBA" id="ARBA00022448"/>
    </source>
</evidence>
<reference evidence="8" key="1">
    <citation type="journal article" date="2019" name="Int. J. Syst. Evol. Microbiol.">
        <title>The Global Catalogue of Microorganisms (GCM) 10K type strain sequencing project: providing services to taxonomists for standard genome sequencing and annotation.</title>
        <authorList>
            <consortium name="The Broad Institute Genomics Platform"/>
            <consortium name="The Broad Institute Genome Sequencing Center for Infectious Disease"/>
            <person name="Wu L."/>
            <person name="Ma J."/>
        </authorList>
    </citation>
    <scope>NUCLEOTIDE SEQUENCE [LARGE SCALE GENOMIC DNA]</scope>
    <source>
        <strain evidence="8">CGMCC 1.19062</strain>
    </source>
</reference>
<evidence type="ECO:0000313" key="8">
    <source>
        <dbReference type="Proteomes" id="UP001597295"/>
    </source>
</evidence>
<dbReference type="Proteomes" id="UP001597295">
    <property type="component" value="Unassembled WGS sequence"/>
</dbReference>
<dbReference type="SUPFAM" id="SSF52540">
    <property type="entry name" value="P-loop containing nucleoside triphosphate hydrolases"/>
    <property type="match status" value="2"/>
</dbReference>
<dbReference type="InterPro" id="IPR003593">
    <property type="entry name" value="AAA+_ATPase"/>
</dbReference>
<accession>A0ABW5DMP0</accession>
<sequence length="498" mass="53219">MLLKARSLAKRYGAITAIETADFTLENGEVHVLIGANGCGKSTLCKIIAGVVSGDEGTLKINDQERRFTDPRQASEAGVGVFYQELSLIPTLSVADNILLGREPRTKFGLVDKKALAARAADLAAPFLPVAGKGFDLDRPVGHLSADQRQIVEILKVQAADPGIVIFDEPTSALDRAQVAVFFDLVRRMKAEGRGIIFISHRMDEIMALGDRVTIMRDGKTIATHQIKDVTVEKIVTDMTGITMSAVHHAPIEASGPTRLALKGVSTGRTRDVSVEIPAGQIIGLGGLHGQGQSDLLRGLFGLLPRQGQVTLSGEDLKVSSPAEAIAAGLAYVSGDRGRVGVLGVRSILENFALGLLGREKPWSHNPSALKSRFLPVTEQLKLRYGGFDAPVSSLSGGNQQKVAIGRWLAAKPRLLLLDDPTKGIDLGAKRDFYDLIRDLCRNQDVAVLLYSSEDDELLSVADRILVFNGGRVVGDLSGSRLDRGHLTAAAFTSGEAA</sequence>
<evidence type="ECO:0000256" key="4">
    <source>
        <dbReference type="ARBA" id="ARBA00022741"/>
    </source>
</evidence>
<dbReference type="PANTHER" id="PTHR43790">
    <property type="entry name" value="CARBOHYDRATE TRANSPORT ATP-BINDING PROTEIN MG119-RELATED"/>
    <property type="match status" value="1"/>
</dbReference>
<dbReference type="InterPro" id="IPR017871">
    <property type="entry name" value="ABC_transporter-like_CS"/>
</dbReference>
<feature type="domain" description="ABC transporter" evidence="6">
    <location>
        <begin position="252"/>
        <end position="495"/>
    </location>
</feature>
<evidence type="ECO:0000259" key="6">
    <source>
        <dbReference type="PROSITE" id="PS50893"/>
    </source>
</evidence>
<dbReference type="PROSITE" id="PS01070">
    <property type="entry name" value="NUCLEASE_NON_SPEC"/>
    <property type="match status" value="1"/>
</dbReference>
<evidence type="ECO:0000256" key="5">
    <source>
        <dbReference type="ARBA" id="ARBA00022840"/>
    </source>
</evidence>
<dbReference type="Pfam" id="PF00005">
    <property type="entry name" value="ABC_tran"/>
    <property type="match status" value="2"/>
</dbReference>
<dbReference type="InterPro" id="IPR050107">
    <property type="entry name" value="ABC_carbohydrate_import_ATPase"/>
</dbReference>
<dbReference type="CDD" id="cd03216">
    <property type="entry name" value="ABC_Carb_Monos_I"/>
    <property type="match status" value="1"/>
</dbReference>
<dbReference type="RefSeq" id="WP_379874905.1">
    <property type="nucleotide sequence ID" value="NZ_JBHUIP010000003.1"/>
</dbReference>
<dbReference type="PROSITE" id="PS50893">
    <property type="entry name" value="ABC_TRANSPORTER_2"/>
    <property type="match status" value="2"/>
</dbReference>
<dbReference type="CDD" id="cd03215">
    <property type="entry name" value="ABC_Carb_Monos_II"/>
    <property type="match status" value="1"/>
</dbReference>
<dbReference type="InterPro" id="IPR027417">
    <property type="entry name" value="P-loop_NTPase"/>
</dbReference>
<organism evidence="7 8">
    <name type="scientific">Lacibacterium aquatile</name>
    <dbReference type="NCBI Taxonomy" id="1168082"/>
    <lineage>
        <taxon>Bacteria</taxon>
        <taxon>Pseudomonadati</taxon>
        <taxon>Pseudomonadota</taxon>
        <taxon>Alphaproteobacteria</taxon>
        <taxon>Rhodospirillales</taxon>
        <taxon>Rhodospirillaceae</taxon>
    </lineage>
</organism>
<keyword evidence="2" id="KW-0762">Sugar transport</keyword>
<dbReference type="PANTHER" id="PTHR43790:SF9">
    <property type="entry name" value="GALACTOFURANOSE TRANSPORTER ATP-BINDING PROTEIN YTFR"/>
    <property type="match status" value="1"/>
</dbReference>
<protein>
    <submittedName>
        <fullName evidence="7">Sugar ABC transporter ATP-binding protein</fullName>
    </submittedName>
</protein>
<keyword evidence="8" id="KW-1185">Reference proteome</keyword>
<keyword evidence="5 7" id="KW-0067">ATP-binding</keyword>
<evidence type="ECO:0000256" key="2">
    <source>
        <dbReference type="ARBA" id="ARBA00022597"/>
    </source>
</evidence>
<dbReference type="SMART" id="SM00382">
    <property type="entry name" value="AAA"/>
    <property type="match status" value="2"/>
</dbReference>
<dbReference type="GO" id="GO:0005524">
    <property type="term" value="F:ATP binding"/>
    <property type="evidence" value="ECO:0007669"/>
    <property type="project" value="UniProtKB-KW"/>
</dbReference>
<dbReference type="EMBL" id="JBHUIP010000003">
    <property type="protein sequence ID" value="MFD2261995.1"/>
    <property type="molecule type" value="Genomic_DNA"/>
</dbReference>
<proteinExistence type="predicted"/>
<name>A0ABW5DMP0_9PROT</name>
<dbReference type="Gene3D" id="3.40.50.300">
    <property type="entry name" value="P-loop containing nucleotide triphosphate hydrolases"/>
    <property type="match status" value="2"/>
</dbReference>